<keyword evidence="8" id="KW-1185">Reference proteome</keyword>
<dbReference type="PANTHER" id="PTHR13459:SF1">
    <property type="entry name" value="E3 UBIQUITIN-PROTEIN LIGASE RNF220 ISOFORM X1"/>
    <property type="match status" value="1"/>
</dbReference>
<organism evidence="7 8">
    <name type="scientific">Electrophorus voltai</name>
    <dbReference type="NCBI Taxonomy" id="2609070"/>
    <lineage>
        <taxon>Eukaryota</taxon>
        <taxon>Metazoa</taxon>
        <taxon>Chordata</taxon>
        <taxon>Craniata</taxon>
        <taxon>Vertebrata</taxon>
        <taxon>Euteleostomi</taxon>
        <taxon>Actinopterygii</taxon>
        <taxon>Neopterygii</taxon>
        <taxon>Teleostei</taxon>
        <taxon>Ostariophysi</taxon>
        <taxon>Gymnotiformes</taxon>
        <taxon>Gymnotoidei</taxon>
        <taxon>Gymnotidae</taxon>
        <taxon>Electrophorus</taxon>
    </lineage>
</organism>
<keyword evidence="4" id="KW-0175">Coiled coil</keyword>
<keyword evidence="1" id="KW-0479">Metal-binding</keyword>
<dbReference type="GO" id="GO:0016567">
    <property type="term" value="P:protein ubiquitination"/>
    <property type="evidence" value="ECO:0007669"/>
    <property type="project" value="TreeGrafter"/>
</dbReference>
<feature type="domain" description="E3 ubiquitin-protein ligase RNF220 middle" evidence="6">
    <location>
        <begin position="27"/>
        <end position="164"/>
    </location>
</feature>
<dbReference type="PANTHER" id="PTHR13459">
    <property type="entry name" value="E3 UBIQUITIN-PROTEIN LIGASE RNF220 ISOFORM X1"/>
    <property type="match status" value="1"/>
</dbReference>
<evidence type="ECO:0000256" key="2">
    <source>
        <dbReference type="ARBA" id="ARBA00022771"/>
    </source>
</evidence>
<feature type="domain" description="RING-type" evidence="5">
    <location>
        <begin position="276"/>
        <end position="306"/>
    </location>
</feature>
<proteinExistence type="predicted"/>
<dbReference type="InterPro" id="IPR052443">
    <property type="entry name" value="E3_ubiq-ligase_RNF220-like"/>
</dbReference>
<evidence type="ECO:0000256" key="4">
    <source>
        <dbReference type="SAM" id="Coils"/>
    </source>
</evidence>
<protein>
    <recommendedName>
        <fullName evidence="9">RING-type domain-containing protein</fullName>
    </recommendedName>
</protein>
<feature type="coiled-coil region" evidence="4">
    <location>
        <begin position="248"/>
        <end position="275"/>
    </location>
</feature>
<evidence type="ECO:0000259" key="5">
    <source>
        <dbReference type="Pfam" id="PF13923"/>
    </source>
</evidence>
<dbReference type="Pfam" id="PF15926">
    <property type="entry name" value="RNF220"/>
    <property type="match status" value="2"/>
</dbReference>
<evidence type="ECO:0000313" key="8">
    <source>
        <dbReference type="Proteomes" id="UP001239994"/>
    </source>
</evidence>
<dbReference type="InterPro" id="IPR031824">
    <property type="entry name" value="RNF220_mid"/>
</dbReference>
<evidence type="ECO:0000256" key="3">
    <source>
        <dbReference type="ARBA" id="ARBA00022833"/>
    </source>
</evidence>
<feature type="non-terminal residue" evidence="7">
    <location>
        <position position="306"/>
    </location>
</feature>
<accession>A0AAD9E3Z7</accession>
<dbReference type="Pfam" id="PF13923">
    <property type="entry name" value="zf-C3HC4_2"/>
    <property type="match status" value="1"/>
</dbReference>
<name>A0AAD9E3Z7_9TELE</name>
<sequence length="306" mass="34628">MQTGTDALCFLSHHFLQCRKLKGVCDTQTPVCPVCQDLLRPSELQEHMEHEMERLTQLHLSQSPSQTQCAPAGLPKSVFSLHIKREGGSCGSSPRPAEEAVHSDRYQMFLRVRANRQTRLGGMELNVPTSFIFKWNTYATDTPTRIGKMKRRKTEEEQRDSVCAVENGSLGAGADEYGWSEHRRMHMVSILRGFRGTHAQAHPQSTHSLVSSTSKEPHDSDVDLDVDGDDTLSYGKAQYPSHCVPQMCDDSLNTLEALKTRIRDLEKQLTRGDRIKCLICMDSYAVPLTSIQCWHVHCEECWLRTL</sequence>
<evidence type="ECO:0000256" key="1">
    <source>
        <dbReference type="ARBA" id="ARBA00022723"/>
    </source>
</evidence>
<keyword evidence="2" id="KW-0863">Zinc-finger</keyword>
<gene>
    <name evidence="7" type="ORF">P4O66_022688</name>
</gene>
<evidence type="ECO:0000259" key="6">
    <source>
        <dbReference type="Pfam" id="PF15926"/>
    </source>
</evidence>
<dbReference type="AlphaFoldDB" id="A0AAD9E3Z7"/>
<dbReference type="GO" id="GO:0061630">
    <property type="term" value="F:ubiquitin protein ligase activity"/>
    <property type="evidence" value="ECO:0007669"/>
    <property type="project" value="TreeGrafter"/>
</dbReference>
<evidence type="ECO:0008006" key="9">
    <source>
        <dbReference type="Google" id="ProtNLM"/>
    </source>
</evidence>
<dbReference type="InterPro" id="IPR001841">
    <property type="entry name" value="Znf_RING"/>
</dbReference>
<feature type="domain" description="E3 ubiquitin-protein ligase RNF220 middle" evidence="6">
    <location>
        <begin position="175"/>
        <end position="252"/>
    </location>
</feature>
<evidence type="ECO:0000313" key="7">
    <source>
        <dbReference type="EMBL" id="KAK1801422.1"/>
    </source>
</evidence>
<comment type="caution">
    <text evidence="7">The sequence shown here is derived from an EMBL/GenBank/DDBJ whole genome shotgun (WGS) entry which is preliminary data.</text>
</comment>
<dbReference type="EMBL" id="JAROKS010000009">
    <property type="protein sequence ID" value="KAK1801422.1"/>
    <property type="molecule type" value="Genomic_DNA"/>
</dbReference>
<dbReference type="Proteomes" id="UP001239994">
    <property type="component" value="Unassembled WGS sequence"/>
</dbReference>
<reference evidence="7" key="1">
    <citation type="submission" date="2023-03" db="EMBL/GenBank/DDBJ databases">
        <title>Electrophorus voltai genome.</title>
        <authorList>
            <person name="Bian C."/>
        </authorList>
    </citation>
    <scope>NUCLEOTIDE SEQUENCE</scope>
    <source>
        <strain evidence="7">CB-2022</strain>
        <tissue evidence="7">Muscle</tissue>
    </source>
</reference>
<keyword evidence="3" id="KW-0862">Zinc</keyword>